<dbReference type="GO" id="GO:0007165">
    <property type="term" value="P:signal transduction"/>
    <property type="evidence" value="ECO:0007669"/>
    <property type="project" value="InterPro"/>
</dbReference>
<reference evidence="7" key="1">
    <citation type="submission" date="2025-08" db="UniProtKB">
        <authorList>
            <consortium name="RefSeq"/>
        </authorList>
    </citation>
    <scope>IDENTIFICATION</scope>
</reference>
<evidence type="ECO:0000313" key="6">
    <source>
        <dbReference type="Proteomes" id="UP000515152"/>
    </source>
</evidence>
<dbReference type="OrthoDB" id="9889855at2759"/>
<dbReference type="GeneID" id="105901658"/>
<dbReference type="InterPro" id="IPR008605">
    <property type="entry name" value="ECM1"/>
</dbReference>
<name>A0A6P3W080_CLUHA</name>
<dbReference type="InterPro" id="IPR020858">
    <property type="entry name" value="Serum_albumin-like"/>
</dbReference>
<protein>
    <submittedName>
        <fullName evidence="7">Extracellular matrix protein 1-like isoform X1</fullName>
    </submittedName>
</protein>
<dbReference type="AlphaFoldDB" id="A0A6P3W080"/>
<evidence type="ECO:0000256" key="4">
    <source>
        <dbReference type="SAM" id="MobiDB-lite"/>
    </source>
</evidence>
<organism evidence="6 7">
    <name type="scientific">Clupea harengus</name>
    <name type="common">Atlantic herring</name>
    <dbReference type="NCBI Taxonomy" id="7950"/>
    <lineage>
        <taxon>Eukaryota</taxon>
        <taxon>Metazoa</taxon>
        <taxon>Chordata</taxon>
        <taxon>Craniata</taxon>
        <taxon>Vertebrata</taxon>
        <taxon>Euteleostomi</taxon>
        <taxon>Actinopterygii</taxon>
        <taxon>Neopterygii</taxon>
        <taxon>Teleostei</taxon>
        <taxon>Clupei</taxon>
        <taxon>Clupeiformes</taxon>
        <taxon>Clupeoidei</taxon>
        <taxon>Clupeidae</taxon>
        <taxon>Clupea</taxon>
    </lineage>
</organism>
<dbReference type="SUPFAM" id="SSF48552">
    <property type="entry name" value="Serum albumin-like"/>
    <property type="match status" value="2"/>
</dbReference>
<dbReference type="Pfam" id="PF05782">
    <property type="entry name" value="ECM1"/>
    <property type="match status" value="2"/>
</dbReference>
<dbReference type="GO" id="GO:0030500">
    <property type="term" value="P:regulation of bone mineralization"/>
    <property type="evidence" value="ECO:0007669"/>
    <property type="project" value="TreeGrafter"/>
</dbReference>
<dbReference type="PANTHER" id="PTHR16776">
    <property type="entry name" value="EXTRACELLULAR MATRIX PROTEIN 1"/>
    <property type="match status" value="1"/>
</dbReference>
<dbReference type="Gene3D" id="1.10.246.10">
    <property type="match status" value="2"/>
</dbReference>
<evidence type="ECO:0000256" key="3">
    <source>
        <dbReference type="ARBA" id="ARBA00022737"/>
    </source>
</evidence>
<accession>A0A6P3W080</accession>
<dbReference type="KEGG" id="char:105901658"/>
<dbReference type="Proteomes" id="UP000515152">
    <property type="component" value="Chromosome 11"/>
</dbReference>
<evidence type="ECO:0000256" key="5">
    <source>
        <dbReference type="SAM" id="SignalP"/>
    </source>
</evidence>
<dbReference type="PANTHER" id="PTHR16776:SF3">
    <property type="entry name" value="EXTRACELLULAR MATRIX PROTEIN 1"/>
    <property type="match status" value="1"/>
</dbReference>
<keyword evidence="5" id="KW-0732">Signal</keyword>
<evidence type="ECO:0000256" key="1">
    <source>
        <dbReference type="ARBA" id="ARBA00004613"/>
    </source>
</evidence>
<keyword evidence="3" id="KW-0677">Repeat</keyword>
<evidence type="ECO:0000313" key="7">
    <source>
        <dbReference type="RefSeq" id="XP_012684597.1"/>
    </source>
</evidence>
<comment type="subcellular location">
    <subcellularLocation>
        <location evidence="1">Secreted</location>
    </subcellularLocation>
</comment>
<sequence length="509" mass="57513">MAQLLGYMLVVIWLGVSVSASRGRGDPDPDPYPDMSQREVTFDLSDIWGLEDEDTDGLMQKEVTFDLPDLLRDRVSNYSGSISQREVTDEFAVDLTPRAGPGQFGPRGHAPPRVAFPHGRPTPQNVQAICLHGTGRPRYPAGALPRTSFSHLSRQADALHRAEAWYSQQCCQGNWQQDIERTLCCTHQAWEKALELFCEEEFSIKTSHYFCCKIEGKARWNCFEREAPNPSYQATTHYFGPELLPRGPAFTFTNKCPRSQRRPQRMSAATRAQRGQSGHIPDISFPPGRPTSSNIRMVCKLRKLRPRYTPSCLPSGGFGWLARQSKAINRLERGLKLCCKAKKDVLACADGKWREEMDRFCQDEHGVKTKHYECCKLPEGEARLSCFSSKAPFPDYRGELLQRQIVPADLSHFCVMHKILNKQKVALPVDNVVNKCCHLVPEQRNACVVDMLDSLQRESCSAEPPSPMVTPDCCVPNPPKCFLELLMKSIFKGAETPSFRRKRCPLSTF</sequence>
<keyword evidence="2" id="KW-0964">Secreted</keyword>
<dbReference type="RefSeq" id="XP_012684597.1">
    <property type="nucleotide sequence ID" value="XM_012829143.3"/>
</dbReference>
<feature type="region of interest" description="Disordered" evidence="4">
    <location>
        <begin position="255"/>
        <end position="287"/>
    </location>
</feature>
<feature type="chain" id="PRO_5028213390" evidence="5">
    <location>
        <begin position="21"/>
        <end position="509"/>
    </location>
</feature>
<dbReference type="GO" id="GO:0005615">
    <property type="term" value="C:extracellular space"/>
    <property type="evidence" value="ECO:0007669"/>
    <property type="project" value="InterPro"/>
</dbReference>
<keyword evidence="6" id="KW-1185">Reference proteome</keyword>
<evidence type="ECO:0000256" key="2">
    <source>
        <dbReference type="ARBA" id="ARBA00022525"/>
    </source>
</evidence>
<gene>
    <name evidence="7" type="primary">LOC105901658</name>
</gene>
<proteinExistence type="predicted"/>
<feature type="signal peptide" evidence="5">
    <location>
        <begin position="1"/>
        <end position="20"/>
    </location>
</feature>